<proteinExistence type="inferred from homology"/>
<dbReference type="Proteomes" id="UP000825935">
    <property type="component" value="Chromosome 34"/>
</dbReference>
<sequence>FSQGVSISTSLSLPTFWLLYLESRVLVHVVSSCTVKLLPPERRSADIRLVARHTDVYEPCDDSYALVDALLADRANLCELHPSICLEVGCGSGYVITSLALMLSDLKDTRFIATDISKSAVETTRLTLEAHNVNADVLVADLVSGIDTHLAGAVDLLVFNPPYVPTPDDEVGIGGIASAWAGGHKGRIVIDCMLEIVDSILSPKGWFYLVTVAANCPGEICQIMRRKGFASRIAIQRSTEEESLHVLKFWRDASNEASDSSNPVSPSGRTSFMQRSLPHHLSRLVSFKPT</sequence>
<feature type="non-terminal residue" evidence="8">
    <location>
        <position position="1"/>
    </location>
</feature>
<evidence type="ECO:0000256" key="5">
    <source>
        <dbReference type="ARBA" id="ARBA00022691"/>
    </source>
</evidence>
<keyword evidence="9" id="KW-1185">Reference proteome</keyword>
<dbReference type="GO" id="GO:0035657">
    <property type="term" value="C:eRF1 methyltransferase complex"/>
    <property type="evidence" value="ECO:0007669"/>
    <property type="project" value="TreeGrafter"/>
</dbReference>
<accession>A0A8T2QLS7</accession>
<reference evidence="8" key="1">
    <citation type="submission" date="2021-08" db="EMBL/GenBank/DDBJ databases">
        <title>WGS assembly of Ceratopteris richardii.</title>
        <authorList>
            <person name="Marchant D.B."/>
            <person name="Chen G."/>
            <person name="Jenkins J."/>
            <person name="Shu S."/>
            <person name="Leebens-Mack J."/>
            <person name="Grimwood J."/>
            <person name="Schmutz J."/>
            <person name="Soltis P."/>
            <person name="Soltis D."/>
            <person name="Chen Z.-H."/>
        </authorList>
    </citation>
    <scope>NUCLEOTIDE SEQUENCE</scope>
    <source>
        <strain evidence="8">Whitten #5841</strain>
        <tissue evidence="8">Leaf</tissue>
    </source>
</reference>
<keyword evidence="6" id="KW-0539">Nucleus</keyword>
<comment type="caution">
    <text evidence="8">The sequence shown here is derived from an EMBL/GenBank/DDBJ whole genome shotgun (WGS) entry which is preliminary data.</text>
</comment>
<evidence type="ECO:0000256" key="3">
    <source>
        <dbReference type="ARBA" id="ARBA00022603"/>
    </source>
</evidence>
<dbReference type="GO" id="GO:0005634">
    <property type="term" value="C:nucleus"/>
    <property type="evidence" value="ECO:0007669"/>
    <property type="project" value="UniProtKB-SubCell"/>
</dbReference>
<dbReference type="GO" id="GO:0032259">
    <property type="term" value="P:methylation"/>
    <property type="evidence" value="ECO:0007669"/>
    <property type="project" value="UniProtKB-KW"/>
</dbReference>
<dbReference type="NCBIfam" id="TIGR00537">
    <property type="entry name" value="hemK_rel_arch"/>
    <property type="match status" value="1"/>
</dbReference>
<dbReference type="InterPro" id="IPR004557">
    <property type="entry name" value="PrmC-related"/>
</dbReference>
<keyword evidence="5" id="KW-0949">S-adenosyl-L-methionine</keyword>
<keyword evidence="3" id="KW-0489">Methyltransferase</keyword>
<comment type="subcellular location">
    <subcellularLocation>
        <location evidence="1">Nucleus</location>
    </subcellularLocation>
</comment>
<evidence type="ECO:0000256" key="6">
    <source>
        <dbReference type="ARBA" id="ARBA00023242"/>
    </source>
</evidence>
<dbReference type="PANTHER" id="PTHR45875">
    <property type="entry name" value="METHYLTRANSFERASE N6AMT1"/>
    <property type="match status" value="1"/>
</dbReference>
<dbReference type="InterPro" id="IPR007848">
    <property type="entry name" value="Small_mtfrase_dom"/>
</dbReference>
<evidence type="ECO:0000313" key="8">
    <source>
        <dbReference type="EMBL" id="KAH7284776.1"/>
    </source>
</evidence>
<evidence type="ECO:0000256" key="1">
    <source>
        <dbReference type="ARBA" id="ARBA00004123"/>
    </source>
</evidence>
<name>A0A8T2QLS7_CERRI</name>
<dbReference type="FunFam" id="3.40.50.150:FF:000077">
    <property type="entry name" value="HemK methyltransferase family member 2"/>
    <property type="match status" value="1"/>
</dbReference>
<dbReference type="Gene3D" id="3.40.50.150">
    <property type="entry name" value="Vaccinia Virus protein VP39"/>
    <property type="match status" value="1"/>
</dbReference>
<comment type="similarity">
    <text evidence="2">Belongs to the eukaryotic/archaeal PrmC-related family.</text>
</comment>
<dbReference type="EMBL" id="CM035439">
    <property type="protein sequence ID" value="KAH7284776.1"/>
    <property type="molecule type" value="Genomic_DNA"/>
</dbReference>
<dbReference type="GO" id="GO:0008276">
    <property type="term" value="F:protein methyltransferase activity"/>
    <property type="evidence" value="ECO:0007669"/>
    <property type="project" value="TreeGrafter"/>
</dbReference>
<evidence type="ECO:0000259" key="7">
    <source>
        <dbReference type="Pfam" id="PF05175"/>
    </source>
</evidence>
<dbReference type="PANTHER" id="PTHR45875:SF1">
    <property type="entry name" value="METHYLTRANSFERASE N6AMT1"/>
    <property type="match status" value="1"/>
</dbReference>
<evidence type="ECO:0000256" key="4">
    <source>
        <dbReference type="ARBA" id="ARBA00022679"/>
    </source>
</evidence>
<dbReference type="InterPro" id="IPR052190">
    <property type="entry name" value="Euk-Arch_PrmC-MTase"/>
</dbReference>
<feature type="domain" description="Methyltransferase small" evidence="7">
    <location>
        <begin position="84"/>
        <end position="164"/>
    </location>
</feature>
<dbReference type="SUPFAM" id="SSF53335">
    <property type="entry name" value="S-adenosyl-L-methionine-dependent methyltransferases"/>
    <property type="match status" value="1"/>
</dbReference>
<dbReference type="GO" id="GO:0003676">
    <property type="term" value="F:nucleic acid binding"/>
    <property type="evidence" value="ECO:0007669"/>
    <property type="project" value="InterPro"/>
</dbReference>
<dbReference type="InterPro" id="IPR029063">
    <property type="entry name" value="SAM-dependent_MTases_sf"/>
</dbReference>
<dbReference type="AlphaFoldDB" id="A0A8T2QLS7"/>
<protein>
    <recommendedName>
        <fullName evidence="7">Methyltransferase small domain-containing protein</fullName>
    </recommendedName>
</protein>
<dbReference type="InterPro" id="IPR002052">
    <property type="entry name" value="DNA_methylase_N6_adenine_CS"/>
</dbReference>
<gene>
    <name evidence="8" type="ORF">KP509_34G070100</name>
</gene>
<keyword evidence="4" id="KW-0808">Transferase</keyword>
<dbReference type="GO" id="GO:0008757">
    <property type="term" value="F:S-adenosylmethionine-dependent methyltransferase activity"/>
    <property type="evidence" value="ECO:0007669"/>
    <property type="project" value="TreeGrafter"/>
</dbReference>
<evidence type="ECO:0000313" key="9">
    <source>
        <dbReference type="Proteomes" id="UP000825935"/>
    </source>
</evidence>
<evidence type="ECO:0000256" key="2">
    <source>
        <dbReference type="ARBA" id="ARBA00006149"/>
    </source>
</evidence>
<dbReference type="OrthoDB" id="406152at2759"/>
<dbReference type="CDD" id="cd02440">
    <property type="entry name" value="AdoMet_MTases"/>
    <property type="match status" value="1"/>
</dbReference>
<dbReference type="PROSITE" id="PS00092">
    <property type="entry name" value="N6_MTASE"/>
    <property type="match status" value="1"/>
</dbReference>
<dbReference type="Pfam" id="PF05175">
    <property type="entry name" value="MTS"/>
    <property type="match status" value="1"/>
</dbReference>
<dbReference type="OMA" id="PSEICLM"/>
<organism evidence="8 9">
    <name type="scientific">Ceratopteris richardii</name>
    <name type="common">Triangle waterfern</name>
    <dbReference type="NCBI Taxonomy" id="49495"/>
    <lineage>
        <taxon>Eukaryota</taxon>
        <taxon>Viridiplantae</taxon>
        <taxon>Streptophyta</taxon>
        <taxon>Embryophyta</taxon>
        <taxon>Tracheophyta</taxon>
        <taxon>Polypodiopsida</taxon>
        <taxon>Polypodiidae</taxon>
        <taxon>Polypodiales</taxon>
        <taxon>Pteridineae</taxon>
        <taxon>Pteridaceae</taxon>
        <taxon>Parkerioideae</taxon>
        <taxon>Ceratopteris</taxon>
    </lineage>
</organism>